<accession>A0ABU1NNT4</accession>
<keyword evidence="2" id="KW-0238">DNA-binding</keyword>
<comment type="caution">
    <text evidence="5">The sequence shown here is derived from an EMBL/GenBank/DDBJ whole genome shotgun (WGS) entry which is preliminary data.</text>
</comment>
<keyword evidence="3" id="KW-0804">Transcription</keyword>
<dbReference type="InterPro" id="IPR046335">
    <property type="entry name" value="LacI/GalR-like_sensor"/>
</dbReference>
<dbReference type="EMBL" id="JAVDSB010000001">
    <property type="protein sequence ID" value="MDR6549120.1"/>
    <property type="molecule type" value="Genomic_DNA"/>
</dbReference>
<dbReference type="Gene3D" id="3.40.50.2300">
    <property type="match status" value="2"/>
</dbReference>
<dbReference type="Gene3D" id="1.10.260.40">
    <property type="entry name" value="lambda repressor-like DNA-binding domains"/>
    <property type="match status" value="1"/>
</dbReference>
<dbReference type="InterPro" id="IPR000843">
    <property type="entry name" value="HTH_LacI"/>
</dbReference>
<evidence type="ECO:0000259" key="4">
    <source>
        <dbReference type="SMART" id="SM00354"/>
    </source>
</evidence>
<protein>
    <submittedName>
        <fullName evidence="5">LacI family transcriptional regulator</fullName>
    </submittedName>
</protein>
<reference evidence="5 6" key="1">
    <citation type="submission" date="2023-07" db="EMBL/GenBank/DDBJ databases">
        <title>Sorghum-associated microbial communities from plants grown in Nebraska, USA.</title>
        <authorList>
            <person name="Schachtman D."/>
        </authorList>
    </citation>
    <scope>NUCLEOTIDE SEQUENCE [LARGE SCALE GENOMIC DNA]</scope>
    <source>
        <strain evidence="5 6">CC258</strain>
    </source>
</reference>
<name>A0ABU1NNT4_9BACL</name>
<dbReference type="Pfam" id="PF00356">
    <property type="entry name" value="LacI"/>
    <property type="match status" value="1"/>
</dbReference>
<evidence type="ECO:0000256" key="1">
    <source>
        <dbReference type="ARBA" id="ARBA00023015"/>
    </source>
</evidence>
<feature type="domain" description="HTH lacI-type" evidence="4">
    <location>
        <begin position="8"/>
        <end position="84"/>
    </location>
</feature>
<dbReference type="SMART" id="SM00354">
    <property type="entry name" value="HTH_LACI"/>
    <property type="match status" value="1"/>
</dbReference>
<gene>
    <name evidence="5" type="ORF">J2736_000303</name>
</gene>
<evidence type="ECO:0000313" key="5">
    <source>
        <dbReference type="EMBL" id="MDR6549120.1"/>
    </source>
</evidence>
<dbReference type="Proteomes" id="UP001267290">
    <property type="component" value="Unassembled WGS sequence"/>
</dbReference>
<dbReference type="Pfam" id="PF13377">
    <property type="entry name" value="Peripla_BP_3"/>
    <property type="match status" value="1"/>
</dbReference>
<dbReference type="InterPro" id="IPR028082">
    <property type="entry name" value="Peripla_BP_I"/>
</dbReference>
<dbReference type="SUPFAM" id="SSF47413">
    <property type="entry name" value="lambda repressor-like DNA-binding domains"/>
    <property type="match status" value="1"/>
</dbReference>
<proteinExistence type="predicted"/>
<evidence type="ECO:0000313" key="6">
    <source>
        <dbReference type="Proteomes" id="UP001267290"/>
    </source>
</evidence>
<dbReference type="CDD" id="cd01392">
    <property type="entry name" value="HTH_LacI"/>
    <property type="match status" value="1"/>
</dbReference>
<evidence type="ECO:0000256" key="2">
    <source>
        <dbReference type="ARBA" id="ARBA00023125"/>
    </source>
</evidence>
<evidence type="ECO:0000256" key="3">
    <source>
        <dbReference type="ARBA" id="ARBA00023163"/>
    </source>
</evidence>
<keyword evidence="1" id="KW-0805">Transcription regulation</keyword>
<dbReference type="SUPFAM" id="SSF53822">
    <property type="entry name" value="Periplasmic binding protein-like I"/>
    <property type="match status" value="1"/>
</dbReference>
<dbReference type="PANTHER" id="PTHR30146">
    <property type="entry name" value="LACI-RELATED TRANSCRIPTIONAL REPRESSOR"/>
    <property type="match status" value="1"/>
</dbReference>
<sequence length="344" mass="38555">MSKKEAAMVTLKDIAAKTNLSVTTVSRVVNFNDTTICSEDTQRLIWSLVESMNYKVKNKRAKVSKEADPQRAYKLGYVLGQSSYAAQGSYGYHIIKGIESEAINRGSSITFSCLNLDLYKPAELCERFEEAGVHAVIWIAGTDEAYLNMLKSKNFRVTVVGIEPSFLPEHVDYVGVDFYPETLKWLKTKFVNRFEQMGYIGPLFSSRYEAFIDAHKILGKPIDPSFVIEHEGWEVSSAKAAMAEFLERTERLPEAFFAASDLIAIGSMTTFKEKGVLVPDQVKILGFDNNEMAGYVSPGLTTIGVPTYEIGVVAVQASISRLNEERDFPVRFILPTRYVERESL</sequence>
<dbReference type="PANTHER" id="PTHR30146:SF109">
    <property type="entry name" value="HTH-TYPE TRANSCRIPTIONAL REGULATOR GALS"/>
    <property type="match status" value="1"/>
</dbReference>
<organism evidence="5 6">
    <name type="scientific">Paenibacillus qinlingensis</name>
    <dbReference type="NCBI Taxonomy" id="1837343"/>
    <lineage>
        <taxon>Bacteria</taxon>
        <taxon>Bacillati</taxon>
        <taxon>Bacillota</taxon>
        <taxon>Bacilli</taxon>
        <taxon>Bacillales</taxon>
        <taxon>Paenibacillaceae</taxon>
        <taxon>Paenibacillus</taxon>
    </lineage>
</organism>
<dbReference type="RefSeq" id="WP_310222838.1">
    <property type="nucleotide sequence ID" value="NZ_JAVDSB010000001.1"/>
</dbReference>
<keyword evidence="6" id="KW-1185">Reference proteome</keyword>
<dbReference type="InterPro" id="IPR010982">
    <property type="entry name" value="Lambda_DNA-bd_dom_sf"/>
</dbReference>